<evidence type="ECO:0000259" key="4">
    <source>
        <dbReference type="Pfam" id="PF00891"/>
    </source>
</evidence>
<evidence type="ECO:0000256" key="2">
    <source>
        <dbReference type="ARBA" id="ARBA00022679"/>
    </source>
</evidence>
<keyword evidence="1 6" id="KW-0489">Methyltransferase</keyword>
<keyword evidence="3" id="KW-0949">S-adenosyl-L-methionine</keyword>
<dbReference type="InterPro" id="IPR036390">
    <property type="entry name" value="WH_DNA-bd_sf"/>
</dbReference>
<sequence>MPVTETGGREALDEQDLRRLADAVDFTRSASTERALATALDEPGGVSAHLEFAHTAVLVAARRVDDVVAALVELGVDPVGPAPTRSARVGGRDVDVRLVRGAVPGCARGLEVSVPVAGVGSSGSDRSGWAHPVFRAPADDVVSRGVYAVLVDAGLAPDGGGHDPREDSTWLRLRGRGRVELRLPGHHADLLRRHVGRPDEARRAMFELVTGAWRTRSVAAAAELGVADLIAGGSRTTAELAERTGTRPDKLRRVLAFLGALGVLRRDGDAWELTEAGALLRADADGSLRDLARIYGGLFYRSFSALEHTLRTGGSAFEHSHGALLFEHLAAHPADARLFEGAMAAGTSFLNLVPGLLDLPATGAVVDVGGGDGRLLGLVLAAAPGLRGVLFDRPHVTGAAREVLTRLGCADRAEVVAGDFFRDPVPAGGDVYLLSRILHDWDDERASAILRNVRSAMPAGALLAVVERPILDDRSVLPLSFDVHMMVNTPRGGERTADRHRELLARNGFTLEDIRGLPLDMAVLVARATAV</sequence>
<feature type="domain" description="O-methyltransferase dimerisation" evidence="5">
    <location>
        <begin position="207"/>
        <end position="280"/>
    </location>
</feature>
<proteinExistence type="predicted"/>
<dbReference type="RefSeq" id="WP_344037193.1">
    <property type="nucleotide sequence ID" value="NZ_BAAAKE010000006.1"/>
</dbReference>
<dbReference type="PROSITE" id="PS51683">
    <property type="entry name" value="SAM_OMT_II"/>
    <property type="match status" value="1"/>
</dbReference>
<dbReference type="Pfam" id="PF08100">
    <property type="entry name" value="Dimerisation"/>
    <property type="match status" value="1"/>
</dbReference>
<evidence type="ECO:0000259" key="5">
    <source>
        <dbReference type="Pfam" id="PF08100"/>
    </source>
</evidence>
<dbReference type="InterPro" id="IPR016461">
    <property type="entry name" value="COMT-like"/>
</dbReference>
<name>A0ABV9Y4N7_9PSEU</name>
<dbReference type="InterPro" id="IPR001077">
    <property type="entry name" value="COMT_C"/>
</dbReference>
<dbReference type="InterPro" id="IPR012967">
    <property type="entry name" value="COMT_dimerisation"/>
</dbReference>
<reference evidence="7" key="1">
    <citation type="journal article" date="2019" name="Int. J. Syst. Evol. Microbiol.">
        <title>The Global Catalogue of Microorganisms (GCM) 10K type strain sequencing project: providing services to taxonomists for standard genome sequencing and annotation.</title>
        <authorList>
            <consortium name="The Broad Institute Genomics Platform"/>
            <consortium name="The Broad Institute Genome Sequencing Center for Infectious Disease"/>
            <person name="Wu L."/>
            <person name="Ma J."/>
        </authorList>
    </citation>
    <scope>NUCLEOTIDE SEQUENCE [LARGE SCALE GENOMIC DNA]</scope>
    <source>
        <strain evidence="7">KCTC 12848</strain>
    </source>
</reference>
<dbReference type="Gene3D" id="3.40.50.150">
    <property type="entry name" value="Vaccinia Virus protein VP39"/>
    <property type="match status" value="1"/>
</dbReference>
<dbReference type="PANTHER" id="PTHR43712">
    <property type="entry name" value="PUTATIVE (AFU_ORTHOLOGUE AFUA_4G14580)-RELATED"/>
    <property type="match status" value="1"/>
</dbReference>
<evidence type="ECO:0000256" key="1">
    <source>
        <dbReference type="ARBA" id="ARBA00022603"/>
    </source>
</evidence>
<dbReference type="Proteomes" id="UP001595833">
    <property type="component" value="Unassembled WGS sequence"/>
</dbReference>
<feature type="domain" description="O-methyltransferase C-terminal" evidence="4">
    <location>
        <begin position="303"/>
        <end position="509"/>
    </location>
</feature>
<dbReference type="InterPro" id="IPR029063">
    <property type="entry name" value="SAM-dependent_MTases_sf"/>
</dbReference>
<evidence type="ECO:0000256" key="3">
    <source>
        <dbReference type="ARBA" id="ARBA00022691"/>
    </source>
</evidence>
<keyword evidence="7" id="KW-1185">Reference proteome</keyword>
<organism evidence="6 7">
    <name type="scientific">Saccharothrix xinjiangensis</name>
    <dbReference type="NCBI Taxonomy" id="204798"/>
    <lineage>
        <taxon>Bacteria</taxon>
        <taxon>Bacillati</taxon>
        <taxon>Actinomycetota</taxon>
        <taxon>Actinomycetes</taxon>
        <taxon>Pseudonocardiales</taxon>
        <taxon>Pseudonocardiaceae</taxon>
        <taxon>Saccharothrix</taxon>
    </lineage>
</organism>
<protein>
    <submittedName>
        <fullName evidence="6">Methyltransferase</fullName>
    </submittedName>
</protein>
<evidence type="ECO:0000313" key="7">
    <source>
        <dbReference type="Proteomes" id="UP001595833"/>
    </source>
</evidence>
<dbReference type="Pfam" id="PF00891">
    <property type="entry name" value="Methyltransf_2"/>
    <property type="match status" value="1"/>
</dbReference>
<accession>A0ABV9Y4N7</accession>
<comment type="caution">
    <text evidence="6">The sequence shown here is derived from an EMBL/GenBank/DDBJ whole genome shotgun (WGS) entry which is preliminary data.</text>
</comment>
<gene>
    <name evidence="6" type="ORF">ACFPFM_26455</name>
</gene>
<dbReference type="EMBL" id="JBHSJB010000027">
    <property type="protein sequence ID" value="MFC5057274.1"/>
    <property type="molecule type" value="Genomic_DNA"/>
</dbReference>
<dbReference type="SUPFAM" id="SSF53335">
    <property type="entry name" value="S-adenosyl-L-methionine-dependent methyltransferases"/>
    <property type="match status" value="1"/>
</dbReference>
<dbReference type="SUPFAM" id="SSF46785">
    <property type="entry name" value="Winged helix' DNA-binding domain"/>
    <property type="match status" value="1"/>
</dbReference>
<evidence type="ECO:0000313" key="6">
    <source>
        <dbReference type="EMBL" id="MFC5057274.1"/>
    </source>
</evidence>
<dbReference type="Gene3D" id="1.10.10.10">
    <property type="entry name" value="Winged helix-like DNA-binding domain superfamily/Winged helix DNA-binding domain"/>
    <property type="match status" value="1"/>
</dbReference>
<dbReference type="InterPro" id="IPR036388">
    <property type="entry name" value="WH-like_DNA-bd_sf"/>
</dbReference>
<dbReference type="PANTHER" id="PTHR43712:SF2">
    <property type="entry name" value="O-METHYLTRANSFERASE CICE"/>
    <property type="match status" value="1"/>
</dbReference>
<keyword evidence="2" id="KW-0808">Transferase</keyword>
<dbReference type="Gene3D" id="1.10.287.1350">
    <property type="match status" value="1"/>
</dbReference>
<dbReference type="GO" id="GO:0008168">
    <property type="term" value="F:methyltransferase activity"/>
    <property type="evidence" value="ECO:0007669"/>
    <property type="project" value="UniProtKB-KW"/>
</dbReference>
<dbReference type="GO" id="GO:0032259">
    <property type="term" value="P:methylation"/>
    <property type="evidence" value="ECO:0007669"/>
    <property type="project" value="UniProtKB-KW"/>
</dbReference>